<accession>A0ABD6DWA8</accession>
<protein>
    <submittedName>
        <fullName evidence="2">FG-GAP repeat domain-containing protein</fullName>
    </submittedName>
</protein>
<dbReference type="InterPro" id="IPR028994">
    <property type="entry name" value="Integrin_alpha_N"/>
</dbReference>
<dbReference type="SUPFAM" id="SSF69318">
    <property type="entry name" value="Integrin alpha N-terminal domain"/>
    <property type="match status" value="1"/>
</dbReference>
<dbReference type="Gene3D" id="2.130.10.130">
    <property type="entry name" value="Integrin alpha, N-terminal"/>
    <property type="match status" value="2"/>
</dbReference>
<organism evidence="2 3">
    <name type="scientific">Halobellus litoreus</name>
    <dbReference type="NCBI Taxonomy" id="755310"/>
    <lineage>
        <taxon>Archaea</taxon>
        <taxon>Methanobacteriati</taxon>
        <taxon>Methanobacteriota</taxon>
        <taxon>Stenosarchaea group</taxon>
        <taxon>Halobacteria</taxon>
        <taxon>Halobacteriales</taxon>
        <taxon>Haloferacaceae</taxon>
        <taxon>Halobellus</taxon>
    </lineage>
</organism>
<proteinExistence type="predicted"/>
<dbReference type="AlphaFoldDB" id="A0ABD6DWA8"/>
<sequence>MKYRHERIDDNPPCGRLGFCLTPDLTGNGRPDVLVGGMGSKMEVEVLGKRVVLRYLPVVGSVIERLESNVFWYENPGWERHEVARIPDLSVGGSIGDLDGDGNPELVIGQNDGTDLYWFDIPSNPRRTWTRRLITDEFRKYHDTAIADVDDDGEPEVVVLSQQSETVCYYDVPEDPSVSPWPDDHRHVIADDLNVEGVAVTDLDGDETTEIVAGPNVFRRNGSEDEWDRERLGDDWQWTRVGVADLDDDDDKEIVLTEGDLPYQGDRRGRVGIFDPPDWSVMTLDDDLYNPHTIQTADFDGDGRPDLLVAEMGLDGRETPRMFVYRNTDDGFERVEIDRGVATHEAKAVDLTGDGSIDIVGKSYGPDCHVDVWYRRD</sequence>
<evidence type="ECO:0000313" key="3">
    <source>
        <dbReference type="Proteomes" id="UP001597092"/>
    </source>
</evidence>
<keyword evidence="1" id="KW-0732">Signal</keyword>
<dbReference type="PANTHER" id="PTHR44103">
    <property type="entry name" value="PROPROTEIN CONVERTASE P"/>
    <property type="match status" value="1"/>
</dbReference>
<keyword evidence="3" id="KW-1185">Reference proteome</keyword>
<evidence type="ECO:0000256" key="1">
    <source>
        <dbReference type="ARBA" id="ARBA00022729"/>
    </source>
</evidence>
<dbReference type="PANTHER" id="PTHR44103:SF1">
    <property type="entry name" value="PROPROTEIN CONVERTASE P"/>
    <property type="match status" value="1"/>
</dbReference>
<dbReference type="EMBL" id="JBHUDP010000003">
    <property type="protein sequence ID" value="MFD1686155.1"/>
    <property type="molecule type" value="Genomic_DNA"/>
</dbReference>
<name>A0ABD6DWA8_9EURY</name>
<dbReference type="RefSeq" id="WP_256308782.1">
    <property type="nucleotide sequence ID" value="NZ_JANHAW010000003.1"/>
</dbReference>
<dbReference type="InterPro" id="IPR013517">
    <property type="entry name" value="FG-GAP"/>
</dbReference>
<dbReference type="Pfam" id="PF13517">
    <property type="entry name" value="FG-GAP_3"/>
    <property type="match status" value="2"/>
</dbReference>
<comment type="caution">
    <text evidence="2">The sequence shown here is derived from an EMBL/GenBank/DDBJ whole genome shotgun (WGS) entry which is preliminary data.</text>
</comment>
<evidence type="ECO:0000313" key="2">
    <source>
        <dbReference type="EMBL" id="MFD1686155.1"/>
    </source>
</evidence>
<gene>
    <name evidence="2" type="ORF">ACFSAS_11080</name>
</gene>
<dbReference type="Proteomes" id="UP001597092">
    <property type="component" value="Unassembled WGS sequence"/>
</dbReference>
<reference evidence="2 3" key="1">
    <citation type="journal article" date="2019" name="Int. J. Syst. Evol. Microbiol.">
        <title>The Global Catalogue of Microorganisms (GCM) 10K type strain sequencing project: providing services to taxonomists for standard genome sequencing and annotation.</title>
        <authorList>
            <consortium name="The Broad Institute Genomics Platform"/>
            <consortium name="The Broad Institute Genome Sequencing Center for Infectious Disease"/>
            <person name="Wu L."/>
            <person name="Ma J."/>
        </authorList>
    </citation>
    <scope>NUCLEOTIDE SEQUENCE [LARGE SCALE GENOMIC DNA]</scope>
    <source>
        <strain evidence="2 3">CGMCC 1.10387</strain>
    </source>
</reference>